<proteinExistence type="predicted"/>
<accession>A0A3S9UVS6</accession>
<organism evidence="1 2">
    <name type="scientific">Paenibacillus lutimineralis</name>
    <dbReference type="NCBI Taxonomy" id="2707005"/>
    <lineage>
        <taxon>Bacteria</taxon>
        <taxon>Bacillati</taxon>
        <taxon>Bacillota</taxon>
        <taxon>Bacilli</taxon>
        <taxon>Bacillales</taxon>
        <taxon>Paenibacillaceae</taxon>
        <taxon>Paenibacillus</taxon>
    </lineage>
</organism>
<dbReference type="EMBL" id="CP034346">
    <property type="protein sequence ID" value="AZS14137.1"/>
    <property type="molecule type" value="Genomic_DNA"/>
</dbReference>
<dbReference type="RefSeq" id="WP_126996501.1">
    <property type="nucleotide sequence ID" value="NZ_CP034346.1"/>
</dbReference>
<dbReference type="OrthoDB" id="5674083at2"/>
<protein>
    <submittedName>
        <fullName evidence="1">Carbohydrate-binding protein</fullName>
    </submittedName>
</protein>
<dbReference type="Proteomes" id="UP000270678">
    <property type="component" value="Chromosome"/>
</dbReference>
<sequence length="265" mass="29973">MTQLKLEIQSANGAVLASASDHGQAHLVYDKNYEPGDQIVLTSENENVYLVIQLEDTMDPAFVYLTGQEIRFIIPFDEKKISYSPKTFVGDLHTLTARLATEEEIHSYKNLALNVYDQHENSTSYPHAFANVETRGESVFAARNAINGNSVNYSHGKWPFESWGINQNPDAEMTVDFGRIVEIDKVVLTIRADFPHDSHWERVTLAFSDGSQETLDLVKTHLKQTFELTPRQVKWVTLKELIKSDDPSPFPALSQIEVYGREAAK</sequence>
<dbReference type="InterPro" id="IPR008979">
    <property type="entry name" value="Galactose-bd-like_sf"/>
</dbReference>
<keyword evidence="2" id="KW-1185">Reference proteome</keyword>
<gene>
    <name evidence="1" type="ORF">EI981_06500</name>
</gene>
<name>A0A3S9UVS6_9BACL</name>
<evidence type="ECO:0000313" key="1">
    <source>
        <dbReference type="EMBL" id="AZS14137.1"/>
    </source>
</evidence>
<evidence type="ECO:0000313" key="2">
    <source>
        <dbReference type="Proteomes" id="UP000270678"/>
    </source>
</evidence>
<dbReference type="KEGG" id="plut:EI981_06500"/>
<reference evidence="2" key="1">
    <citation type="submission" date="2018-12" db="EMBL/GenBank/DDBJ databases">
        <title>Complete genome sequence of Paenibacillus sp. MBLB1234.</title>
        <authorList>
            <person name="Nam Y.-D."/>
            <person name="Kang J."/>
            <person name="Chung W.-H."/>
            <person name="Park Y.S."/>
        </authorList>
    </citation>
    <scope>NUCLEOTIDE SEQUENCE [LARGE SCALE GENOMIC DNA]</scope>
    <source>
        <strain evidence="2">MBLB1234</strain>
    </source>
</reference>
<dbReference type="Gene3D" id="2.60.120.260">
    <property type="entry name" value="Galactose-binding domain-like"/>
    <property type="match status" value="1"/>
</dbReference>
<dbReference type="AlphaFoldDB" id="A0A3S9UVS6"/>
<dbReference type="SUPFAM" id="SSF49785">
    <property type="entry name" value="Galactose-binding domain-like"/>
    <property type="match status" value="1"/>
</dbReference>